<sequence>MNSSAELPKPARRNSLITLMCEIEGIEPPEEDAYESGPPSPLTDEQLSIIFKIIRSREGAQESSSSKDEPALDTKSPRYRCPKCNLGLKTIRTLKQHVGDVHIGTECFWPGCTTSVSTEVELNKHLKWHNDAAAVGIENGQLTCNWPGCGNPYKNADSVARHLRKHTTTARTAAS</sequence>
<organism evidence="1 2">
    <name type="scientific">Hypoxylon rubiginosum</name>
    <dbReference type="NCBI Taxonomy" id="110542"/>
    <lineage>
        <taxon>Eukaryota</taxon>
        <taxon>Fungi</taxon>
        <taxon>Dikarya</taxon>
        <taxon>Ascomycota</taxon>
        <taxon>Pezizomycotina</taxon>
        <taxon>Sordariomycetes</taxon>
        <taxon>Xylariomycetidae</taxon>
        <taxon>Xylariales</taxon>
        <taxon>Hypoxylaceae</taxon>
        <taxon>Hypoxylon</taxon>
    </lineage>
</organism>
<comment type="caution">
    <text evidence="1">The sequence shown here is derived from an EMBL/GenBank/DDBJ whole genome shotgun (WGS) entry which is preliminary data.</text>
</comment>
<evidence type="ECO:0000313" key="1">
    <source>
        <dbReference type="EMBL" id="KAI6081378.1"/>
    </source>
</evidence>
<keyword evidence="2" id="KW-1185">Reference proteome</keyword>
<proteinExistence type="predicted"/>
<evidence type="ECO:0000313" key="2">
    <source>
        <dbReference type="Proteomes" id="UP001497680"/>
    </source>
</evidence>
<accession>A0ACC0CLV8</accession>
<reference evidence="1 2" key="1">
    <citation type="journal article" date="2022" name="New Phytol.">
        <title>Ecological generalism drives hyperdiversity of secondary metabolite gene clusters in xylarialean endophytes.</title>
        <authorList>
            <person name="Franco M.E.E."/>
            <person name="Wisecaver J.H."/>
            <person name="Arnold A.E."/>
            <person name="Ju Y.M."/>
            <person name="Slot J.C."/>
            <person name="Ahrendt S."/>
            <person name="Moore L.P."/>
            <person name="Eastman K.E."/>
            <person name="Scott K."/>
            <person name="Konkel Z."/>
            <person name="Mondo S.J."/>
            <person name="Kuo A."/>
            <person name="Hayes R.D."/>
            <person name="Haridas S."/>
            <person name="Andreopoulos B."/>
            <person name="Riley R."/>
            <person name="LaButti K."/>
            <person name="Pangilinan J."/>
            <person name="Lipzen A."/>
            <person name="Amirebrahimi M."/>
            <person name="Yan J."/>
            <person name="Adam C."/>
            <person name="Keymanesh K."/>
            <person name="Ng V."/>
            <person name="Louie K."/>
            <person name="Northen T."/>
            <person name="Drula E."/>
            <person name="Henrissat B."/>
            <person name="Hsieh H.M."/>
            <person name="Youens-Clark K."/>
            <person name="Lutzoni F."/>
            <person name="Miadlikowska J."/>
            <person name="Eastwood D.C."/>
            <person name="Hamelin R.C."/>
            <person name="Grigoriev I.V."/>
            <person name="U'Ren J.M."/>
        </authorList>
    </citation>
    <scope>NUCLEOTIDE SEQUENCE [LARGE SCALE GENOMIC DNA]</scope>
    <source>
        <strain evidence="1 2">ER1909</strain>
    </source>
</reference>
<dbReference type="Proteomes" id="UP001497680">
    <property type="component" value="Unassembled WGS sequence"/>
</dbReference>
<dbReference type="EMBL" id="MU394398">
    <property type="protein sequence ID" value="KAI6081378.1"/>
    <property type="molecule type" value="Genomic_DNA"/>
</dbReference>
<gene>
    <name evidence="1" type="ORF">F4821DRAFT_274975</name>
</gene>
<name>A0ACC0CLV8_9PEZI</name>
<protein>
    <submittedName>
        <fullName evidence="1">Uncharacterized protein</fullName>
    </submittedName>
</protein>